<comment type="caution">
    <text evidence="1">The sequence shown here is derived from an EMBL/GenBank/DDBJ whole genome shotgun (WGS) entry which is preliminary data.</text>
</comment>
<accession>A0ACB9NW89</accession>
<keyword evidence="2" id="KW-1185">Reference proteome</keyword>
<organism evidence="1 2">
    <name type="scientific">Melastoma candidum</name>
    <dbReference type="NCBI Taxonomy" id="119954"/>
    <lineage>
        <taxon>Eukaryota</taxon>
        <taxon>Viridiplantae</taxon>
        <taxon>Streptophyta</taxon>
        <taxon>Embryophyta</taxon>
        <taxon>Tracheophyta</taxon>
        <taxon>Spermatophyta</taxon>
        <taxon>Magnoliopsida</taxon>
        <taxon>eudicotyledons</taxon>
        <taxon>Gunneridae</taxon>
        <taxon>Pentapetalae</taxon>
        <taxon>rosids</taxon>
        <taxon>malvids</taxon>
        <taxon>Myrtales</taxon>
        <taxon>Melastomataceae</taxon>
        <taxon>Melastomatoideae</taxon>
        <taxon>Melastomateae</taxon>
        <taxon>Melastoma</taxon>
    </lineage>
</organism>
<dbReference type="Proteomes" id="UP001057402">
    <property type="component" value="Chromosome 7"/>
</dbReference>
<reference evidence="2" key="1">
    <citation type="journal article" date="2023" name="Front. Plant Sci.">
        <title>Chromosomal-level genome assembly of Melastoma candidum provides insights into trichome evolution.</title>
        <authorList>
            <person name="Zhong Y."/>
            <person name="Wu W."/>
            <person name="Sun C."/>
            <person name="Zou P."/>
            <person name="Liu Y."/>
            <person name="Dai S."/>
            <person name="Zhou R."/>
        </authorList>
    </citation>
    <scope>NUCLEOTIDE SEQUENCE [LARGE SCALE GENOMIC DNA]</scope>
</reference>
<sequence length="189" mass="20815">MGSRRAVEVGACIVIILSLVGKVSAFIASIPVVMVAALLCYMWAMLAALGLSNLRYSEAGSSRNIIIVGLSLFFALSIPAYFQQYGISPNSNVLVPSYYQTYTVASHGPFRTPNPGVNYVMNTLLSMNMFVAFVVAIILDNTVPGSKQERGVYVWSEAEAARREPAVTKDYELPFRVGKFFRWVKWVGL</sequence>
<name>A0ACB9NW89_9MYRT</name>
<proteinExistence type="predicted"/>
<dbReference type="EMBL" id="CM042886">
    <property type="protein sequence ID" value="KAI4340443.1"/>
    <property type="molecule type" value="Genomic_DNA"/>
</dbReference>
<evidence type="ECO:0000313" key="1">
    <source>
        <dbReference type="EMBL" id="KAI4340443.1"/>
    </source>
</evidence>
<gene>
    <name evidence="1" type="ORF">MLD38_025275</name>
</gene>
<evidence type="ECO:0000313" key="2">
    <source>
        <dbReference type="Proteomes" id="UP001057402"/>
    </source>
</evidence>
<protein>
    <submittedName>
        <fullName evidence="1">Uncharacterized protein</fullName>
    </submittedName>
</protein>